<evidence type="ECO:0000313" key="2">
    <source>
        <dbReference type="EMBL" id="KAJ3554230.1"/>
    </source>
</evidence>
<organism evidence="2 3">
    <name type="scientific">Xylaria arbuscula</name>
    <dbReference type="NCBI Taxonomy" id="114810"/>
    <lineage>
        <taxon>Eukaryota</taxon>
        <taxon>Fungi</taxon>
        <taxon>Dikarya</taxon>
        <taxon>Ascomycota</taxon>
        <taxon>Pezizomycotina</taxon>
        <taxon>Sordariomycetes</taxon>
        <taxon>Xylariomycetidae</taxon>
        <taxon>Xylariales</taxon>
        <taxon>Xylariaceae</taxon>
        <taxon>Xylaria</taxon>
    </lineage>
</organism>
<feature type="compositionally biased region" description="Low complexity" evidence="1">
    <location>
        <begin position="1"/>
        <end position="11"/>
    </location>
</feature>
<dbReference type="Proteomes" id="UP001148614">
    <property type="component" value="Unassembled WGS sequence"/>
</dbReference>
<feature type="compositionally biased region" description="Acidic residues" evidence="1">
    <location>
        <begin position="68"/>
        <end position="92"/>
    </location>
</feature>
<protein>
    <submittedName>
        <fullName evidence="2">Uncharacterized protein</fullName>
    </submittedName>
</protein>
<feature type="compositionally biased region" description="Acidic residues" evidence="1">
    <location>
        <begin position="107"/>
        <end position="120"/>
    </location>
</feature>
<proteinExistence type="predicted"/>
<dbReference type="AlphaFoldDB" id="A0A9W8TGJ9"/>
<keyword evidence="3" id="KW-1185">Reference proteome</keyword>
<feature type="compositionally biased region" description="Basic residues" evidence="1">
    <location>
        <begin position="31"/>
        <end position="40"/>
    </location>
</feature>
<sequence length="160" mass="19113">MDSRQQKQQQQRSLRNRAVLYNAPTRSVRIPGRRVGRPRKNPLATAAAEGSFSSVRSHERDEVRREEEQEQDDPFSEEDEDEQDSPWEEEDDLFRQDDGQYMNRDNNEEENEDDQDEEDEKYEHCLQQTRKAIKRGYRSLEDVNDMICGLRFVTIIDEWT</sequence>
<feature type="region of interest" description="Disordered" evidence="1">
    <location>
        <begin position="1"/>
        <end position="123"/>
    </location>
</feature>
<comment type="caution">
    <text evidence="2">The sequence shown here is derived from an EMBL/GenBank/DDBJ whole genome shotgun (WGS) entry which is preliminary data.</text>
</comment>
<name>A0A9W8TGJ9_9PEZI</name>
<dbReference type="EMBL" id="JANPWZ010003112">
    <property type="protein sequence ID" value="KAJ3554230.1"/>
    <property type="molecule type" value="Genomic_DNA"/>
</dbReference>
<reference evidence="2" key="1">
    <citation type="submission" date="2022-07" db="EMBL/GenBank/DDBJ databases">
        <title>Genome Sequence of Xylaria arbuscula.</title>
        <authorList>
            <person name="Buettner E."/>
        </authorList>
    </citation>
    <scope>NUCLEOTIDE SEQUENCE</scope>
    <source>
        <strain evidence="2">VT107</strain>
    </source>
</reference>
<evidence type="ECO:0000313" key="3">
    <source>
        <dbReference type="Proteomes" id="UP001148614"/>
    </source>
</evidence>
<accession>A0A9W8TGJ9</accession>
<feature type="compositionally biased region" description="Basic and acidic residues" evidence="1">
    <location>
        <begin position="56"/>
        <end position="67"/>
    </location>
</feature>
<evidence type="ECO:0000256" key="1">
    <source>
        <dbReference type="SAM" id="MobiDB-lite"/>
    </source>
</evidence>
<gene>
    <name evidence="2" type="ORF">NPX13_g10670</name>
</gene>